<dbReference type="AlphaFoldDB" id="A0A1V9Y0P5"/>
<accession>A0A1V9Y0P5</accession>
<dbReference type="InParanoid" id="A0A1V9Y0P5"/>
<comment type="caution">
    <text evidence="1">The sequence shown here is derived from an EMBL/GenBank/DDBJ whole genome shotgun (WGS) entry which is preliminary data.</text>
</comment>
<dbReference type="Proteomes" id="UP000192247">
    <property type="component" value="Unassembled WGS sequence"/>
</dbReference>
<organism evidence="1 2">
    <name type="scientific">Tropilaelaps mercedesae</name>
    <dbReference type="NCBI Taxonomy" id="418985"/>
    <lineage>
        <taxon>Eukaryota</taxon>
        <taxon>Metazoa</taxon>
        <taxon>Ecdysozoa</taxon>
        <taxon>Arthropoda</taxon>
        <taxon>Chelicerata</taxon>
        <taxon>Arachnida</taxon>
        <taxon>Acari</taxon>
        <taxon>Parasitiformes</taxon>
        <taxon>Mesostigmata</taxon>
        <taxon>Gamasina</taxon>
        <taxon>Dermanyssoidea</taxon>
        <taxon>Laelapidae</taxon>
        <taxon>Tropilaelaps</taxon>
    </lineage>
</organism>
<proteinExistence type="predicted"/>
<gene>
    <name evidence="1" type="ORF">BIW11_05835</name>
</gene>
<dbReference type="EMBL" id="MNPL01001277">
    <property type="protein sequence ID" value="OQR79299.1"/>
    <property type="molecule type" value="Genomic_DNA"/>
</dbReference>
<evidence type="ECO:0000313" key="1">
    <source>
        <dbReference type="EMBL" id="OQR79299.1"/>
    </source>
</evidence>
<keyword evidence="2" id="KW-1185">Reference proteome</keyword>
<evidence type="ECO:0000313" key="2">
    <source>
        <dbReference type="Proteomes" id="UP000192247"/>
    </source>
</evidence>
<reference evidence="1 2" key="1">
    <citation type="journal article" date="2017" name="Gigascience">
        <title>Draft genome of the honey bee ectoparasitic mite, Tropilaelaps mercedesae, is shaped by the parasitic life history.</title>
        <authorList>
            <person name="Dong X."/>
            <person name="Armstrong S.D."/>
            <person name="Xia D."/>
            <person name="Makepeace B.L."/>
            <person name="Darby A.C."/>
            <person name="Kadowaki T."/>
        </authorList>
    </citation>
    <scope>NUCLEOTIDE SEQUENCE [LARGE SCALE GENOMIC DNA]</scope>
    <source>
        <strain evidence="1">Wuxi-XJTLU</strain>
    </source>
</reference>
<name>A0A1V9Y0P5_9ACAR</name>
<sequence>MWNVFNLSNNGRFQEMLLYFNFISKLSKLTVYPEKHFNSLNFLKLWTLDSQVVDVLSRVEWQLGDIYRQHLRDNCLCETFVVLDLLGGQRGDKVCIIWSKHNVSRSHVSRRQNDPRS</sequence>
<protein>
    <submittedName>
        <fullName evidence="1">Uncharacterized protein</fullName>
    </submittedName>
</protein>